<gene>
    <name evidence="1" type="ORF">JOF57_001478</name>
</gene>
<reference evidence="1 2" key="1">
    <citation type="submission" date="2021-03" db="EMBL/GenBank/DDBJ databases">
        <title>Sequencing the genomes of 1000 actinobacteria strains.</title>
        <authorList>
            <person name="Klenk H.-P."/>
        </authorList>
    </citation>
    <scope>NUCLEOTIDE SEQUENCE [LARGE SCALE GENOMIC DNA]</scope>
    <source>
        <strain evidence="1 2">DSM 46713</strain>
    </source>
</reference>
<evidence type="ECO:0008006" key="3">
    <source>
        <dbReference type="Google" id="ProtNLM"/>
    </source>
</evidence>
<name>A0ABS4ZQ33_9MYCO</name>
<dbReference type="Proteomes" id="UP000694460">
    <property type="component" value="Unassembled WGS sequence"/>
</dbReference>
<accession>A0ABS4ZQ33</accession>
<keyword evidence="2" id="KW-1185">Reference proteome</keyword>
<proteinExistence type="predicted"/>
<comment type="caution">
    <text evidence="1">The sequence shown here is derived from an EMBL/GenBank/DDBJ whole genome shotgun (WGS) entry which is preliminary data.</text>
</comment>
<sequence length="52" mass="5690">MVKLVQVNSYLCERICAPGAVAALDPDRAVCLRRGTDDMKLTMIAEKFGGDF</sequence>
<dbReference type="EMBL" id="JAGIOP010000001">
    <property type="protein sequence ID" value="MBP2451593.1"/>
    <property type="molecule type" value="Genomic_DNA"/>
</dbReference>
<organism evidence="1 2">
    <name type="scientific">Mycolicibacterium lutetiense</name>
    <dbReference type="NCBI Taxonomy" id="1641992"/>
    <lineage>
        <taxon>Bacteria</taxon>
        <taxon>Bacillati</taxon>
        <taxon>Actinomycetota</taxon>
        <taxon>Actinomycetes</taxon>
        <taxon>Mycobacteriales</taxon>
        <taxon>Mycobacteriaceae</taxon>
        <taxon>Mycolicibacterium</taxon>
    </lineage>
</organism>
<evidence type="ECO:0000313" key="2">
    <source>
        <dbReference type="Proteomes" id="UP000694460"/>
    </source>
</evidence>
<evidence type="ECO:0000313" key="1">
    <source>
        <dbReference type="EMBL" id="MBP2451593.1"/>
    </source>
</evidence>
<protein>
    <recommendedName>
        <fullName evidence="3">Ferredoxin</fullName>
    </recommendedName>
</protein>